<keyword evidence="2" id="KW-0255">Endonuclease</keyword>
<dbReference type="Pfam" id="PF13391">
    <property type="entry name" value="HNH_2"/>
    <property type="match status" value="1"/>
</dbReference>
<keyword evidence="2" id="KW-0378">Hydrolase</keyword>
<dbReference type="GO" id="GO:0004519">
    <property type="term" value="F:endonuclease activity"/>
    <property type="evidence" value="ECO:0007669"/>
    <property type="project" value="UniProtKB-KW"/>
</dbReference>
<gene>
    <name evidence="2" type="ORF">GTP45_26670</name>
</gene>
<feature type="domain" description="HNH nuclease" evidence="1">
    <location>
        <begin position="212"/>
        <end position="260"/>
    </location>
</feature>
<evidence type="ECO:0000313" key="3">
    <source>
        <dbReference type="Proteomes" id="UP000450012"/>
    </source>
</evidence>
<evidence type="ECO:0000259" key="1">
    <source>
        <dbReference type="Pfam" id="PF13391"/>
    </source>
</evidence>
<dbReference type="InterPro" id="IPR003615">
    <property type="entry name" value="HNH_nuc"/>
</dbReference>
<evidence type="ECO:0000313" key="2">
    <source>
        <dbReference type="EMBL" id="MYM70362.1"/>
    </source>
</evidence>
<accession>A0A7X4GVA6</accession>
<protein>
    <submittedName>
        <fullName evidence="2">HNH endonuclease</fullName>
    </submittedName>
</protein>
<proteinExistence type="predicted"/>
<organism evidence="2 3">
    <name type="scientific">Duganella rivi</name>
    <dbReference type="NCBI Taxonomy" id="2666083"/>
    <lineage>
        <taxon>Bacteria</taxon>
        <taxon>Pseudomonadati</taxon>
        <taxon>Pseudomonadota</taxon>
        <taxon>Betaproteobacteria</taxon>
        <taxon>Burkholderiales</taxon>
        <taxon>Oxalobacteraceae</taxon>
        <taxon>Telluria group</taxon>
        <taxon>Duganella</taxon>
    </lineage>
</organism>
<sequence>MSLLSLPQVRALPPDHVEALRWFDEHQGLEVSWPAQMSSGMFLVNKAKGIHKPAGSEYALSIRQSLNGPYADREPIVNSDGSWIFQYFQEQADPLKRDSMYTNIALLACQRDAIPIGVVRKVKDKPSSRYKVLGLALVKQWENGYFLLEGAPSGDVSSTSRVSLDNREELQLDSFDPENIEDARLRIQTAIVRRQGQKKFRNDVLSAYNNSCAITGCDVVEAIEAAHIYPYLGQQTNIVTNGLPLRSDLHTLYDLGLITIRAASMTVLIRPTLLGSMYGSFANTVIRPPRAKEHQPNRVALNLHLEWAIKKWDT</sequence>
<dbReference type="Proteomes" id="UP000450012">
    <property type="component" value="Unassembled WGS sequence"/>
</dbReference>
<keyword evidence="3" id="KW-1185">Reference proteome</keyword>
<name>A0A7X4GVA6_9BURK</name>
<reference evidence="2 3" key="1">
    <citation type="submission" date="2019-12" db="EMBL/GenBank/DDBJ databases">
        <title>Novel species isolated from a subtropical stream in China.</title>
        <authorList>
            <person name="Lu H."/>
        </authorList>
    </citation>
    <scope>NUCLEOTIDE SEQUENCE [LARGE SCALE GENOMIC DNA]</scope>
    <source>
        <strain evidence="2 3">FT55W</strain>
    </source>
</reference>
<keyword evidence="2" id="KW-0540">Nuclease</keyword>
<dbReference type="EMBL" id="WWCK01000009">
    <property type="protein sequence ID" value="MYM70362.1"/>
    <property type="molecule type" value="Genomic_DNA"/>
</dbReference>
<dbReference type="AlphaFoldDB" id="A0A7X4GVA6"/>
<comment type="caution">
    <text evidence="2">The sequence shown here is derived from an EMBL/GenBank/DDBJ whole genome shotgun (WGS) entry which is preliminary data.</text>
</comment>